<name>A0A498H0F1_9EURY</name>
<organism evidence="1 2">
    <name type="scientific">Methanoculleus taiwanensis</name>
    <dbReference type="NCBI Taxonomy" id="1550565"/>
    <lineage>
        <taxon>Archaea</taxon>
        <taxon>Methanobacteriati</taxon>
        <taxon>Methanobacteriota</taxon>
        <taxon>Stenosarchaea group</taxon>
        <taxon>Methanomicrobia</taxon>
        <taxon>Methanomicrobiales</taxon>
        <taxon>Methanomicrobiaceae</taxon>
        <taxon>Methanoculleus</taxon>
    </lineage>
</organism>
<sequence>MSMLAILVKGFDEDGNVIAEECKKNDLYLWNFAVFLTHWIKRWNNTSDPTTYQYTDINGTVRTISSYVVASHSLYSYNDPGSYEGSWANSLKAIVGSNDTPPTITDYQLYAQVAEALPTAPALITSGSIIKQLFSATFPMASETVCAEVGLKMESQDTYNGGYPTLITRDVFAPVTVPAGGSLTVQFEFWWNGTPA</sequence>
<comment type="caution">
    <text evidence="1">The sequence shown here is derived from an EMBL/GenBank/DDBJ whole genome shotgun (WGS) entry which is preliminary data.</text>
</comment>
<dbReference type="Proteomes" id="UP000290932">
    <property type="component" value="Unassembled WGS sequence"/>
</dbReference>
<dbReference type="AlphaFoldDB" id="A0A498H0F1"/>
<reference evidence="1 2" key="1">
    <citation type="journal article" date="2015" name="Int. J. Syst. Evol. Microbiol.">
        <title>Methanoculleus taiwanensis sp. nov., a methanogen isolated from deep marine sediment at the deformation front area near Taiwan.</title>
        <authorList>
            <person name="Weng C.Y."/>
            <person name="Chen S.C."/>
            <person name="Lai M.C."/>
            <person name="Wu S.Y."/>
            <person name="Lin S."/>
            <person name="Yang T.F."/>
            <person name="Chen P.C."/>
        </authorList>
    </citation>
    <scope>NUCLEOTIDE SEQUENCE [LARGE SCALE GENOMIC DNA]</scope>
    <source>
        <strain evidence="1 2">CYW4</strain>
    </source>
</reference>
<protein>
    <submittedName>
        <fullName evidence="1">Uncharacterized protein</fullName>
    </submittedName>
</protein>
<keyword evidence="2" id="KW-1185">Reference proteome</keyword>
<dbReference type="EMBL" id="LHQS01000002">
    <property type="protein sequence ID" value="RXE56401.1"/>
    <property type="molecule type" value="Genomic_DNA"/>
</dbReference>
<accession>A0A498H0F1</accession>
<evidence type="ECO:0000313" key="2">
    <source>
        <dbReference type="Proteomes" id="UP000290932"/>
    </source>
</evidence>
<gene>
    <name evidence="1" type="ORF">ABH15_09970</name>
</gene>
<evidence type="ECO:0000313" key="1">
    <source>
        <dbReference type="EMBL" id="RXE56401.1"/>
    </source>
</evidence>
<proteinExistence type="predicted"/>